<comment type="caution">
    <text evidence="1">The sequence shown here is derived from an EMBL/GenBank/DDBJ whole genome shotgun (WGS) entry which is preliminary data.</text>
</comment>
<dbReference type="EMBL" id="CM045876">
    <property type="protein sequence ID" value="KAI7942609.1"/>
    <property type="molecule type" value="Genomic_DNA"/>
</dbReference>
<dbReference type="Proteomes" id="UP001060170">
    <property type="component" value="Chromosome 12"/>
</dbReference>
<accession>A0ACC0E0F4</accession>
<proteinExistence type="predicted"/>
<protein>
    <submittedName>
        <fullName evidence="1">Uncharacterized protein</fullName>
    </submittedName>
</protein>
<evidence type="ECO:0000313" key="1">
    <source>
        <dbReference type="EMBL" id="KAI7942609.1"/>
    </source>
</evidence>
<evidence type="ECO:0000313" key="2">
    <source>
        <dbReference type="Proteomes" id="UP001060170"/>
    </source>
</evidence>
<reference evidence="2" key="1">
    <citation type="journal article" date="2018" name="BMC Genomics">
        <title>Genomic insights into host adaptation between the wheat stripe rust pathogen (Puccinia striiformis f. sp. tritici) and the barley stripe rust pathogen (Puccinia striiformis f. sp. hordei).</title>
        <authorList>
            <person name="Xia C."/>
            <person name="Wang M."/>
            <person name="Yin C."/>
            <person name="Cornejo O.E."/>
            <person name="Hulbert S.H."/>
            <person name="Chen X."/>
        </authorList>
    </citation>
    <scope>NUCLEOTIDE SEQUENCE [LARGE SCALE GENOMIC DNA]</scope>
    <source>
        <strain evidence="2">93-210</strain>
    </source>
</reference>
<gene>
    <name evidence="1" type="ORF">MJO28_012636</name>
</gene>
<reference evidence="1 2" key="3">
    <citation type="journal article" date="2022" name="Microbiol. Spectr.">
        <title>Folding features and dynamics of 3D genome architecture in plant fungal pathogens.</title>
        <authorList>
            <person name="Xia C."/>
        </authorList>
    </citation>
    <scope>NUCLEOTIDE SEQUENCE [LARGE SCALE GENOMIC DNA]</scope>
    <source>
        <strain evidence="1 2">93-210</strain>
    </source>
</reference>
<sequence>MWEINQSRIPILNDTNFVKWSNQIYSYCQQKAFHLFLESDKASTATTPKQEESWFTKKSQAAGVITANLSDDHRARFVTKENQNKAHVLWKLLNDHFLLDSAQHQSLTFQNFLQVKFTGTLTSFLHIVNTHIAKMRACGVTIRVPLPDKPIVNKNLLAEQIVAHLPSSSDDTKEILFTKRPLTLKIMREHLDAQCLDFSNSVFSTSTPTVKTESALKAATPFCENGKHNPNTQHQIENCYQLYPHLNTCPKGKPKKKAHAVKASESDEADNSNSVISYKGAHQCVSNRQALRADQGLVSIFLDSGCTDHMFPRKDNFASYIESNSSVSIADGKTIPIIGSGFVKVRNALGDIHTFKALHLPSLSNPLISHGQLFLKNVDLVRDGPANFSMIQSQSKATLFTGIIQGRIFCQASWPSKRRSSEDNVWSKLLNSRLGGLYYFKITDSFSSYKHIYILQSKSQAFEKFQVYCNEVQNYHNLKVRNVVTDGGSEFCSNEFEDWYRSTGIIHHTTALYTFQQNLLAERGNRTTSEKARAMLKQANLPSSLWGEAVSTAVFYENITPMKRLKWSTPHEVWFGFAFNVSRLRTFGCQAYVNISKEHQKGKFSDTAKQGILVGYRQGIHNWRILTSGNRVKFSHDVVFNKTIFPGISPDSPDGIPFPSSFDEDTEIDMPAPNPDPPPLNDDEFFDIKEELPEEIPEIAPSPPNIPPVDSRPPAVSSSANPKPSFSYVPVCSKRRAHLVNSVFTSSPFYNTIFAMSASTKTPLASVPCTYKQALASPDVAHWSDAVTVELAAMIYDANGDLQKFKACLCAHGSAQQEGIDYTKTYAPTGRVSALRLALAHGVNNNMDIHQMDVCNAFLNGKLNEAPRIWYRELAAFFKSIDFLPSSNEPCLFVSHVPGWQCLVHVSLLGRKITRFDSYLTLSQEKHIDKILNEYNLLTCCPVSTPMVPNTRLVPATPSEIAEFNAVNINYQRAIGSINYVAVANRPNISFVVSQLSQHLENPGITHWWAYLHLLRYISSTKSLSVRIGGGDQTFCIYTDADWANDPVSHRSYSGYLVTYGNTILGWKSKKQALVSSLTTEAKYRSLYDGVQEAIWINSIVTSITGTSVTPAPHALHKHVTSLHKLSSACI</sequence>
<reference evidence="2" key="2">
    <citation type="journal article" date="2018" name="Mol. Plant Microbe Interact.">
        <title>Genome sequence resources for the wheat stripe rust pathogen (Puccinia striiformis f. sp. tritici) and the barley stripe rust pathogen (Puccinia striiformis f. sp. hordei).</title>
        <authorList>
            <person name="Xia C."/>
            <person name="Wang M."/>
            <person name="Yin C."/>
            <person name="Cornejo O.E."/>
            <person name="Hulbert S.H."/>
            <person name="Chen X."/>
        </authorList>
    </citation>
    <scope>NUCLEOTIDE SEQUENCE [LARGE SCALE GENOMIC DNA]</scope>
    <source>
        <strain evidence="2">93-210</strain>
    </source>
</reference>
<name>A0ACC0E0F4_9BASI</name>
<organism evidence="1 2">
    <name type="scientific">Puccinia striiformis f. sp. tritici</name>
    <dbReference type="NCBI Taxonomy" id="168172"/>
    <lineage>
        <taxon>Eukaryota</taxon>
        <taxon>Fungi</taxon>
        <taxon>Dikarya</taxon>
        <taxon>Basidiomycota</taxon>
        <taxon>Pucciniomycotina</taxon>
        <taxon>Pucciniomycetes</taxon>
        <taxon>Pucciniales</taxon>
        <taxon>Pucciniaceae</taxon>
        <taxon>Puccinia</taxon>
    </lineage>
</organism>
<keyword evidence="2" id="KW-1185">Reference proteome</keyword>